<evidence type="ECO:0000313" key="2">
    <source>
        <dbReference type="Proteomes" id="UP000007241"/>
    </source>
</evidence>
<dbReference type="HOGENOM" id="CLU_1137805_0_0_1"/>
<sequence length="244" mass="27950">MTTGRINQHRLVQTLGQLVIQKCHDLWTWSSCPFGHLDVVLGTWSIWTWSSPFRSSDPWDVAFGHHVFGHHVFRTWSLDTVSLDIILGHFPSIPLPLDTYLAVRRLFGLGHYLTKSPVTKPVPYHVICNNAHAMAWSDSHIKWGPFQTQLTNHVTMFGLPRLRKRYPLYHSQVDIVTVPSTTTPSIPNATHQPCYHVWLARLWKQYPIVSFPSGHLSSNDNTPLSQSLVQHINPNIVFRIPFSP</sequence>
<dbReference type="Proteomes" id="UP000007241">
    <property type="component" value="Unassembled WGS sequence"/>
</dbReference>
<gene>
    <name evidence="1" type="ORF">BATDEDRAFT_28519</name>
</gene>
<dbReference type="AlphaFoldDB" id="F4PEA8"/>
<dbReference type="InParanoid" id="F4PEA8"/>
<protein>
    <submittedName>
        <fullName evidence="1">Uncharacterized protein</fullName>
    </submittedName>
</protein>
<reference evidence="1 2" key="1">
    <citation type="submission" date="2009-12" db="EMBL/GenBank/DDBJ databases">
        <title>The draft genome of Batrachochytrium dendrobatidis.</title>
        <authorList>
            <consortium name="US DOE Joint Genome Institute (JGI-PGF)"/>
            <person name="Kuo A."/>
            <person name="Salamov A."/>
            <person name="Schmutz J."/>
            <person name="Lucas S."/>
            <person name="Pitluck S."/>
            <person name="Rosenblum E."/>
            <person name="Stajich J."/>
            <person name="Eisen M."/>
            <person name="Grigoriev I.V."/>
        </authorList>
    </citation>
    <scope>NUCLEOTIDE SEQUENCE [LARGE SCALE GENOMIC DNA]</scope>
    <source>
        <strain evidence="2">JAM81 / FGSC 10211</strain>
    </source>
</reference>
<proteinExistence type="predicted"/>
<evidence type="ECO:0000313" key="1">
    <source>
        <dbReference type="EMBL" id="EGF76347.1"/>
    </source>
</evidence>
<organism evidence="1 2">
    <name type="scientific">Batrachochytrium dendrobatidis (strain JAM81 / FGSC 10211)</name>
    <name type="common">Frog chytrid fungus</name>
    <dbReference type="NCBI Taxonomy" id="684364"/>
    <lineage>
        <taxon>Eukaryota</taxon>
        <taxon>Fungi</taxon>
        <taxon>Fungi incertae sedis</taxon>
        <taxon>Chytridiomycota</taxon>
        <taxon>Chytridiomycota incertae sedis</taxon>
        <taxon>Chytridiomycetes</taxon>
        <taxon>Rhizophydiales</taxon>
        <taxon>Rhizophydiales incertae sedis</taxon>
        <taxon>Batrachochytrium</taxon>
    </lineage>
</organism>
<keyword evidence="2" id="KW-1185">Reference proteome</keyword>
<dbReference type="EMBL" id="GL882897">
    <property type="protein sequence ID" value="EGF76347.1"/>
    <property type="molecule type" value="Genomic_DNA"/>
</dbReference>
<accession>F4PEA8</accession>
<name>F4PEA8_BATDJ</name>